<accession>A0A7M1B063</accession>
<feature type="compositionally biased region" description="Basic residues" evidence="10">
    <location>
        <begin position="71"/>
        <end position="87"/>
    </location>
</feature>
<evidence type="ECO:0000256" key="7">
    <source>
        <dbReference type="ARBA" id="ARBA00022927"/>
    </source>
</evidence>
<comment type="similarity">
    <text evidence="2">Belongs to the TonB family.</text>
</comment>
<feature type="compositionally biased region" description="Basic and acidic residues" evidence="10">
    <location>
        <begin position="112"/>
        <end position="145"/>
    </location>
</feature>
<evidence type="ECO:0000256" key="6">
    <source>
        <dbReference type="ARBA" id="ARBA00022692"/>
    </source>
</evidence>
<dbReference type="PROSITE" id="PS52015">
    <property type="entry name" value="TONB_CTD"/>
    <property type="match status" value="1"/>
</dbReference>
<dbReference type="PANTHER" id="PTHR33446:SF2">
    <property type="entry name" value="PROTEIN TONB"/>
    <property type="match status" value="1"/>
</dbReference>
<dbReference type="InterPro" id="IPR037682">
    <property type="entry name" value="TonB_C"/>
</dbReference>
<organism evidence="12 13">
    <name type="scientific">Sulfurimonas sediminis</name>
    <dbReference type="NCBI Taxonomy" id="2590020"/>
    <lineage>
        <taxon>Bacteria</taxon>
        <taxon>Pseudomonadati</taxon>
        <taxon>Campylobacterota</taxon>
        <taxon>Epsilonproteobacteria</taxon>
        <taxon>Campylobacterales</taxon>
        <taxon>Sulfurimonadaceae</taxon>
        <taxon>Sulfurimonas</taxon>
    </lineage>
</organism>
<keyword evidence="13" id="KW-1185">Reference proteome</keyword>
<evidence type="ECO:0000256" key="9">
    <source>
        <dbReference type="ARBA" id="ARBA00023136"/>
    </source>
</evidence>
<dbReference type="GO" id="GO:0055085">
    <property type="term" value="P:transmembrane transport"/>
    <property type="evidence" value="ECO:0007669"/>
    <property type="project" value="InterPro"/>
</dbReference>
<evidence type="ECO:0000256" key="4">
    <source>
        <dbReference type="ARBA" id="ARBA00022475"/>
    </source>
</evidence>
<dbReference type="GO" id="GO:0015031">
    <property type="term" value="P:protein transport"/>
    <property type="evidence" value="ECO:0007669"/>
    <property type="project" value="UniProtKB-KW"/>
</dbReference>
<evidence type="ECO:0000256" key="8">
    <source>
        <dbReference type="ARBA" id="ARBA00022989"/>
    </source>
</evidence>
<dbReference type="Proteomes" id="UP000593719">
    <property type="component" value="Chromosome"/>
</dbReference>
<evidence type="ECO:0000256" key="10">
    <source>
        <dbReference type="SAM" id="MobiDB-lite"/>
    </source>
</evidence>
<dbReference type="SUPFAM" id="SSF74653">
    <property type="entry name" value="TolA/TonB C-terminal domain"/>
    <property type="match status" value="1"/>
</dbReference>
<evidence type="ECO:0000256" key="2">
    <source>
        <dbReference type="ARBA" id="ARBA00006555"/>
    </source>
</evidence>
<evidence type="ECO:0000256" key="3">
    <source>
        <dbReference type="ARBA" id="ARBA00022448"/>
    </source>
</evidence>
<name>A0A7M1B063_9BACT</name>
<dbReference type="GO" id="GO:0098797">
    <property type="term" value="C:plasma membrane protein complex"/>
    <property type="evidence" value="ECO:0007669"/>
    <property type="project" value="TreeGrafter"/>
</dbReference>
<comment type="subcellular location">
    <subcellularLocation>
        <location evidence="1">Cell inner membrane</location>
        <topology evidence="1">Single-pass membrane protein</topology>
        <orientation evidence="1">Periplasmic side</orientation>
    </subcellularLocation>
</comment>
<reference evidence="12 13" key="1">
    <citation type="submission" date="2019-06" db="EMBL/GenBank/DDBJ databases">
        <title>Sulfurimonas gotlandica sp. nov., a chemoautotrophic and psychrotolerant epsilonproteobacterium isolated from a pelagic redoxcline, and an emended description of the genus Sulfurimonas.</title>
        <authorList>
            <person name="Wang S."/>
            <person name="Jiang L."/>
            <person name="Shao Z."/>
        </authorList>
    </citation>
    <scope>NUCLEOTIDE SEQUENCE [LARGE SCALE GENOMIC DNA]</scope>
    <source>
        <strain evidence="12 13">S2-6</strain>
    </source>
</reference>
<keyword evidence="7" id="KW-0653">Protein transport</keyword>
<dbReference type="GO" id="GO:0031992">
    <property type="term" value="F:energy transducer activity"/>
    <property type="evidence" value="ECO:0007669"/>
    <property type="project" value="TreeGrafter"/>
</dbReference>
<evidence type="ECO:0000256" key="1">
    <source>
        <dbReference type="ARBA" id="ARBA00004383"/>
    </source>
</evidence>
<dbReference type="RefSeq" id="WP_193151417.1">
    <property type="nucleotide sequence ID" value="NZ_CP041235.1"/>
</dbReference>
<evidence type="ECO:0000259" key="11">
    <source>
        <dbReference type="PROSITE" id="PS52015"/>
    </source>
</evidence>
<dbReference type="InterPro" id="IPR006260">
    <property type="entry name" value="TonB/TolA_C"/>
</dbReference>
<dbReference type="AlphaFoldDB" id="A0A7M1B063"/>
<proteinExistence type="inferred from homology"/>
<dbReference type="Gene3D" id="3.30.1150.10">
    <property type="match status" value="1"/>
</dbReference>
<feature type="domain" description="TonB C-terminal" evidence="11">
    <location>
        <begin position="182"/>
        <end position="268"/>
    </location>
</feature>
<feature type="region of interest" description="Disordered" evidence="10">
    <location>
        <begin position="53"/>
        <end position="145"/>
    </location>
</feature>
<protein>
    <submittedName>
        <fullName evidence="12">TonB family protein</fullName>
    </submittedName>
</protein>
<evidence type="ECO:0000313" key="13">
    <source>
        <dbReference type="Proteomes" id="UP000593719"/>
    </source>
</evidence>
<dbReference type="EMBL" id="CP041235">
    <property type="protein sequence ID" value="QOP43111.1"/>
    <property type="molecule type" value="Genomic_DNA"/>
</dbReference>
<keyword evidence="9" id="KW-0472">Membrane</keyword>
<evidence type="ECO:0000256" key="5">
    <source>
        <dbReference type="ARBA" id="ARBA00022519"/>
    </source>
</evidence>
<keyword evidence="4" id="KW-1003">Cell membrane</keyword>
<keyword evidence="8" id="KW-1133">Transmembrane helix</keyword>
<dbReference type="Pfam" id="PF03544">
    <property type="entry name" value="TonB_C"/>
    <property type="match status" value="1"/>
</dbReference>
<dbReference type="NCBIfam" id="TIGR01352">
    <property type="entry name" value="tonB_Cterm"/>
    <property type="match status" value="1"/>
</dbReference>
<dbReference type="PANTHER" id="PTHR33446">
    <property type="entry name" value="PROTEIN TONB-RELATED"/>
    <property type="match status" value="1"/>
</dbReference>
<keyword evidence="5" id="KW-0997">Cell inner membrane</keyword>
<evidence type="ECO:0000313" key="12">
    <source>
        <dbReference type="EMBL" id="QOP43111.1"/>
    </source>
</evidence>
<dbReference type="KEGG" id="ssei:FJR45_03755"/>
<keyword evidence="6" id="KW-0812">Transmembrane</keyword>
<feature type="compositionally biased region" description="Basic residues" evidence="10">
    <location>
        <begin position="94"/>
        <end position="111"/>
    </location>
</feature>
<sequence>MLNHSKSLFLSLLVHALILLSLLGIYKYAVSPAAFVEEEKRVCVNLRCVKQQTEETHKKQKERKKVISEKKAKKIPQHKKVIPPKKQKTQEKPKKIKKKIPLKKEIKKKKETIKETKTEEKTKPEKRIEKPSEEKPAEEKPEKKVEEVVKNMPVAEENLRREKSIKKSAEKKVSEKEAYLQENLAQIAQLIKENLYYPRMARKRGIQGSVTVRFMLLKDATVVQITTISSSSGILTRAAIKTIAELSGKFPKPKTDMMLSVPIRYSLQ</sequence>
<dbReference type="InterPro" id="IPR051045">
    <property type="entry name" value="TonB-dependent_transducer"/>
</dbReference>
<gene>
    <name evidence="12" type="ORF">FJR45_03755</name>
</gene>
<keyword evidence="3" id="KW-0813">Transport</keyword>